<keyword evidence="1" id="KW-0812">Transmembrane</keyword>
<proteinExistence type="predicted"/>
<protein>
    <submittedName>
        <fullName evidence="2">Uncharacterized protein</fullName>
    </submittedName>
</protein>
<gene>
    <name evidence="2" type="ORF">V8G54_035782</name>
</gene>
<dbReference type="AlphaFoldDB" id="A0AAQ3RES2"/>
<evidence type="ECO:0000313" key="2">
    <source>
        <dbReference type="EMBL" id="WVY90268.1"/>
    </source>
</evidence>
<dbReference type="PANTHER" id="PTHR35283:SF3">
    <property type="entry name" value="T12C22.21 PROTEIN"/>
    <property type="match status" value="1"/>
</dbReference>
<dbReference type="EMBL" id="CP144690">
    <property type="protein sequence ID" value="WVY90268.1"/>
    <property type="molecule type" value="Genomic_DNA"/>
</dbReference>
<dbReference type="Pfam" id="PF11255">
    <property type="entry name" value="DUF3054"/>
    <property type="match status" value="1"/>
</dbReference>
<organism evidence="2 3">
    <name type="scientific">Vigna mungo</name>
    <name type="common">Black gram</name>
    <name type="synonym">Phaseolus mungo</name>
    <dbReference type="NCBI Taxonomy" id="3915"/>
    <lineage>
        <taxon>Eukaryota</taxon>
        <taxon>Viridiplantae</taxon>
        <taxon>Streptophyta</taxon>
        <taxon>Embryophyta</taxon>
        <taxon>Tracheophyta</taxon>
        <taxon>Spermatophyta</taxon>
        <taxon>Magnoliopsida</taxon>
        <taxon>eudicotyledons</taxon>
        <taxon>Gunneridae</taxon>
        <taxon>Pentapetalae</taxon>
        <taxon>rosids</taxon>
        <taxon>fabids</taxon>
        <taxon>Fabales</taxon>
        <taxon>Fabaceae</taxon>
        <taxon>Papilionoideae</taxon>
        <taxon>50 kb inversion clade</taxon>
        <taxon>NPAAA clade</taxon>
        <taxon>indigoferoid/millettioid clade</taxon>
        <taxon>Phaseoleae</taxon>
        <taxon>Vigna</taxon>
    </lineage>
</organism>
<dbReference type="InterPro" id="IPR021414">
    <property type="entry name" value="DUF3054"/>
</dbReference>
<keyword evidence="1" id="KW-0472">Membrane</keyword>
<name>A0AAQ3RES2_VIGMU</name>
<accession>A0AAQ3RES2</accession>
<evidence type="ECO:0000256" key="1">
    <source>
        <dbReference type="SAM" id="Phobius"/>
    </source>
</evidence>
<sequence length="107" mass="11924">MGIGIAIRAAGSGHVPNYGFVFVTLGSTAVLLITFRALLYTILPVDNSKKSDDYRRGSPFELFEVNKFFILVRSSGYYICNGMKDHVIHSWKLLKRKSSHAIASIQT</sequence>
<dbReference type="PANTHER" id="PTHR35283">
    <property type="entry name" value="T12C22.21 PROTEIN"/>
    <property type="match status" value="1"/>
</dbReference>
<keyword evidence="1" id="KW-1133">Transmembrane helix</keyword>
<keyword evidence="3" id="KW-1185">Reference proteome</keyword>
<reference evidence="2 3" key="1">
    <citation type="journal article" date="2023" name="Life. Sci Alliance">
        <title>Evolutionary insights into 3D genome organization and epigenetic landscape of Vigna mungo.</title>
        <authorList>
            <person name="Junaid A."/>
            <person name="Singh B."/>
            <person name="Bhatia S."/>
        </authorList>
    </citation>
    <scope>NUCLEOTIDE SEQUENCE [LARGE SCALE GENOMIC DNA]</scope>
    <source>
        <strain evidence="2">Urdbean</strain>
    </source>
</reference>
<dbReference type="Proteomes" id="UP001374535">
    <property type="component" value="Chromosome 11"/>
</dbReference>
<feature type="transmembrane region" description="Helical" evidence="1">
    <location>
        <begin position="20"/>
        <end position="43"/>
    </location>
</feature>
<evidence type="ECO:0000313" key="3">
    <source>
        <dbReference type="Proteomes" id="UP001374535"/>
    </source>
</evidence>